<gene>
    <name evidence="2" type="ORF">C7444_101338</name>
</gene>
<keyword evidence="1" id="KW-1133">Transmembrane helix</keyword>
<keyword evidence="1" id="KW-0472">Membrane</keyword>
<dbReference type="AlphaFoldDB" id="A0A318H9B2"/>
<comment type="caution">
    <text evidence="2">The sequence shown here is derived from an EMBL/GenBank/DDBJ whole genome shotgun (WGS) entry which is preliminary data.</text>
</comment>
<evidence type="ECO:0000256" key="1">
    <source>
        <dbReference type="SAM" id="Phobius"/>
    </source>
</evidence>
<reference evidence="2 3" key="1">
    <citation type="submission" date="2018-05" db="EMBL/GenBank/DDBJ databases">
        <title>Genomic Encyclopedia of Type Strains, Phase IV (KMG-IV): sequencing the most valuable type-strain genomes for metagenomic binning, comparative biology and taxonomic classification.</title>
        <authorList>
            <person name="Goeker M."/>
        </authorList>
    </citation>
    <scope>NUCLEOTIDE SEQUENCE [LARGE SCALE GENOMIC DNA]</scope>
    <source>
        <strain evidence="2 3">DSM 566</strain>
    </source>
</reference>
<feature type="transmembrane region" description="Helical" evidence="1">
    <location>
        <begin position="12"/>
        <end position="30"/>
    </location>
</feature>
<protein>
    <submittedName>
        <fullName evidence="2">Uncharacterized protein</fullName>
    </submittedName>
</protein>
<proteinExistence type="predicted"/>
<dbReference type="Proteomes" id="UP000247811">
    <property type="component" value="Unassembled WGS sequence"/>
</dbReference>
<accession>A0A318H9B2</accession>
<dbReference type="EMBL" id="QJJS01000001">
    <property type="protein sequence ID" value="PXW99508.1"/>
    <property type="molecule type" value="Genomic_DNA"/>
</dbReference>
<name>A0A318H9B2_9BURK</name>
<feature type="transmembrane region" description="Helical" evidence="1">
    <location>
        <begin position="64"/>
        <end position="83"/>
    </location>
</feature>
<evidence type="ECO:0000313" key="3">
    <source>
        <dbReference type="Proteomes" id="UP000247811"/>
    </source>
</evidence>
<evidence type="ECO:0000313" key="2">
    <source>
        <dbReference type="EMBL" id="PXW99508.1"/>
    </source>
</evidence>
<keyword evidence="1" id="KW-0812">Transmembrane</keyword>
<dbReference type="OrthoDB" id="8913869at2"/>
<keyword evidence="3" id="KW-1185">Reference proteome</keyword>
<sequence>MNPLLHDPLPAWLALLCCLATALVLEQLLTRGVQALLLRRQPMVPDREASAGYQRSLFTPGSRASLEVGLGILVSGLCAWLGWAGFTPAWALAALGLAAAAAWDLWTWECVQVSAWQVVWRRGRSRQVRRLALGEISRVHVVERGLDGRDPTEAGFMGRRLGTCYLALELHSGGAIKLPRTGWLAGAGQVRASASLIRRQRRQADRERMVAIRHQLNALSRRARPLPDAEQVALQHELCALKDRQALDDSVAAGRLFALVRAERQVRLPNPHYIDTIQTRPFEGREWRTAQR</sequence>
<organism evidence="2 3">
    <name type="scientific">Sphaerotilus hippei</name>
    <dbReference type="NCBI Taxonomy" id="744406"/>
    <lineage>
        <taxon>Bacteria</taxon>
        <taxon>Pseudomonadati</taxon>
        <taxon>Pseudomonadota</taxon>
        <taxon>Betaproteobacteria</taxon>
        <taxon>Burkholderiales</taxon>
        <taxon>Sphaerotilaceae</taxon>
        <taxon>Sphaerotilus</taxon>
    </lineage>
</organism>
<dbReference type="RefSeq" id="WP_110399069.1">
    <property type="nucleotide sequence ID" value="NZ_QJJS01000001.1"/>
</dbReference>